<dbReference type="Proteomes" id="UP000008144">
    <property type="component" value="Chromosome 3"/>
</dbReference>
<keyword evidence="2" id="KW-1185">Reference proteome</keyword>
<proteinExistence type="predicted"/>
<reference evidence="1" key="2">
    <citation type="journal article" date="2008" name="Genome Biol.">
        <title>Improved genome assembly and evidence-based global gene model set for the chordate Ciona intestinalis: new insight into intron and operon populations.</title>
        <authorList>
            <person name="Satou Y."/>
            <person name="Mineta K."/>
            <person name="Ogasawara M."/>
            <person name="Sasakura Y."/>
            <person name="Shoguchi E."/>
            <person name="Ueno K."/>
            <person name="Yamada L."/>
            <person name="Matsumoto J."/>
            <person name="Wasserscheid J."/>
            <person name="Dewar K."/>
            <person name="Wiley G.B."/>
            <person name="Macmil S.L."/>
            <person name="Roe B.A."/>
            <person name="Zeller R.W."/>
            <person name="Hastings K.E."/>
            <person name="Lemaire P."/>
            <person name="Lindquist E."/>
            <person name="Endo T."/>
            <person name="Hotta K."/>
            <person name="Inaba K."/>
        </authorList>
    </citation>
    <scope>NUCLEOTIDE SEQUENCE [LARGE SCALE GENOMIC DNA]</scope>
    <source>
        <strain evidence="1">wild type</strain>
    </source>
</reference>
<dbReference type="InParanoid" id="H2XQW9"/>
<evidence type="ECO:0000313" key="1">
    <source>
        <dbReference type="Ensembl" id="ENSCINP00000032053.1"/>
    </source>
</evidence>
<name>H2XQW9_CIOIN</name>
<dbReference type="AlphaFoldDB" id="H2XQW9"/>
<dbReference type="EMBL" id="EAAA01001820">
    <property type="status" value="NOT_ANNOTATED_CDS"/>
    <property type="molecule type" value="Genomic_DNA"/>
</dbReference>
<evidence type="ECO:0000313" key="2">
    <source>
        <dbReference type="Proteomes" id="UP000008144"/>
    </source>
</evidence>
<reference evidence="2" key="1">
    <citation type="journal article" date="2002" name="Science">
        <title>The draft genome of Ciona intestinalis: insights into chordate and vertebrate origins.</title>
        <authorList>
            <person name="Dehal P."/>
            <person name="Satou Y."/>
            <person name="Campbell R.K."/>
            <person name="Chapman J."/>
            <person name="Degnan B."/>
            <person name="De Tomaso A."/>
            <person name="Davidson B."/>
            <person name="Di Gregorio A."/>
            <person name="Gelpke M."/>
            <person name="Goodstein D.M."/>
            <person name="Harafuji N."/>
            <person name="Hastings K.E."/>
            <person name="Ho I."/>
            <person name="Hotta K."/>
            <person name="Huang W."/>
            <person name="Kawashima T."/>
            <person name="Lemaire P."/>
            <person name="Martinez D."/>
            <person name="Meinertzhagen I.A."/>
            <person name="Necula S."/>
            <person name="Nonaka M."/>
            <person name="Putnam N."/>
            <person name="Rash S."/>
            <person name="Saiga H."/>
            <person name="Satake M."/>
            <person name="Terry A."/>
            <person name="Yamada L."/>
            <person name="Wang H.G."/>
            <person name="Awazu S."/>
            <person name="Azumi K."/>
            <person name="Boore J."/>
            <person name="Branno M."/>
            <person name="Chin-Bow S."/>
            <person name="DeSantis R."/>
            <person name="Doyle S."/>
            <person name="Francino P."/>
            <person name="Keys D.N."/>
            <person name="Haga S."/>
            <person name="Hayashi H."/>
            <person name="Hino K."/>
            <person name="Imai K.S."/>
            <person name="Inaba K."/>
            <person name="Kano S."/>
            <person name="Kobayashi K."/>
            <person name="Kobayashi M."/>
            <person name="Lee B.I."/>
            <person name="Makabe K.W."/>
            <person name="Manohar C."/>
            <person name="Matassi G."/>
            <person name="Medina M."/>
            <person name="Mochizuki Y."/>
            <person name="Mount S."/>
            <person name="Morishita T."/>
            <person name="Miura S."/>
            <person name="Nakayama A."/>
            <person name="Nishizaka S."/>
            <person name="Nomoto H."/>
            <person name="Ohta F."/>
            <person name="Oishi K."/>
            <person name="Rigoutsos I."/>
            <person name="Sano M."/>
            <person name="Sasaki A."/>
            <person name="Sasakura Y."/>
            <person name="Shoguchi E."/>
            <person name="Shin-i T."/>
            <person name="Spagnuolo A."/>
            <person name="Stainier D."/>
            <person name="Suzuki M.M."/>
            <person name="Tassy O."/>
            <person name="Takatori N."/>
            <person name="Tokuoka M."/>
            <person name="Yagi K."/>
            <person name="Yoshizaki F."/>
            <person name="Wada S."/>
            <person name="Zhang C."/>
            <person name="Hyatt P.D."/>
            <person name="Larimer F."/>
            <person name="Detter C."/>
            <person name="Doggett N."/>
            <person name="Glavina T."/>
            <person name="Hawkins T."/>
            <person name="Richardson P."/>
            <person name="Lucas S."/>
            <person name="Kohara Y."/>
            <person name="Levine M."/>
            <person name="Satoh N."/>
            <person name="Rokhsar D.S."/>
        </authorList>
    </citation>
    <scope>NUCLEOTIDE SEQUENCE [LARGE SCALE GENOMIC DNA]</scope>
</reference>
<dbReference type="HOGENOM" id="CLU_3350792_0_0_1"/>
<reference evidence="1" key="4">
    <citation type="submission" date="2025-09" db="UniProtKB">
        <authorList>
            <consortium name="Ensembl"/>
        </authorList>
    </citation>
    <scope>IDENTIFICATION</scope>
</reference>
<reference evidence="1" key="3">
    <citation type="submission" date="2025-08" db="UniProtKB">
        <authorList>
            <consortium name="Ensembl"/>
        </authorList>
    </citation>
    <scope>IDENTIFICATION</scope>
</reference>
<protein>
    <submittedName>
        <fullName evidence="1">Uncharacterized protein</fullName>
    </submittedName>
</protein>
<sequence length="37" mass="4579">MRKQRSNLLHSVNNINKYLRRKKHPVETRTRLKYGSR</sequence>
<organism evidence="1 2">
    <name type="scientific">Ciona intestinalis</name>
    <name type="common">Transparent sea squirt</name>
    <name type="synonym">Ascidia intestinalis</name>
    <dbReference type="NCBI Taxonomy" id="7719"/>
    <lineage>
        <taxon>Eukaryota</taxon>
        <taxon>Metazoa</taxon>
        <taxon>Chordata</taxon>
        <taxon>Tunicata</taxon>
        <taxon>Ascidiacea</taxon>
        <taxon>Phlebobranchia</taxon>
        <taxon>Cionidae</taxon>
        <taxon>Ciona</taxon>
    </lineage>
</organism>
<accession>H2XQW9</accession>
<dbReference type="Ensembl" id="ENSCINT00000033003.1">
    <property type="protein sequence ID" value="ENSCINP00000032053.1"/>
    <property type="gene ID" value="ENSCING00000020286.1"/>
</dbReference>